<dbReference type="Gene3D" id="3.30.1370.210">
    <property type="match status" value="1"/>
</dbReference>
<feature type="region of interest" description="Disordered" evidence="2">
    <location>
        <begin position="992"/>
        <end position="1029"/>
    </location>
</feature>
<dbReference type="PANTHER" id="PTHR36886">
    <property type="entry name" value="PROTEIN FRIGIDA-ESSENTIAL 1"/>
    <property type="match status" value="1"/>
</dbReference>
<feature type="compositionally biased region" description="Low complexity" evidence="2">
    <location>
        <begin position="37"/>
        <end position="47"/>
    </location>
</feature>
<feature type="compositionally biased region" description="Basic residues" evidence="2">
    <location>
        <begin position="731"/>
        <end position="777"/>
    </location>
</feature>
<dbReference type="InterPro" id="IPR052650">
    <property type="entry name" value="Zinc_finger_CCCH"/>
</dbReference>
<dbReference type="InterPro" id="IPR000571">
    <property type="entry name" value="Znf_CCCH"/>
</dbReference>
<feature type="region of interest" description="Disordered" evidence="2">
    <location>
        <begin position="1351"/>
        <end position="1374"/>
    </location>
</feature>
<dbReference type="EMBL" id="JAHUZN010000004">
    <property type="protein sequence ID" value="KAG8496678.1"/>
    <property type="molecule type" value="Genomic_DNA"/>
</dbReference>
<feature type="compositionally biased region" description="Basic and acidic residues" evidence="2">
    <location>
        <begin position="783"/>
        <end position="793"/>
    </location>
</feature>
<proteinExistence type="predicted"/>
<feature type="compositionally biased region" description="Basic residues" evidence="2">
    <location>
        <begin position="707"/>
        <end position="721"/>
    </location>
</feature>
<evidence type="ECO:0000313" key="5">
    <source>
        <dbReference type="Proteomes" id="UP000701853"/>
    </source>
</evidence>
<feature type="region of interest" description="Disordered" evidence="2">
    <location>
        <begin position="1240"/>
        <end position="1259"/>
    </location>
</feature>
<evidence type="ECO:0000256" key="1">
    <source>
        <dbReference type="PROSITE-ProRule" id="PRU00723"/>
    </source>
</evidence>
<protein>
    <recommendedName>
        <fullName evidence="3">C3H1-type domain-containing protein</fullName>
    </recommendedName>
</protein>
<dbReference type="GO" id="GO:0006396">
    <property type="term" value="P:RNA processing"/>
    <property type="evidence" value="ECO:0007669"/>
    <property type="project" value="InterPro"/>
</dbReference>
<sequence>MYAQGNRNPQPGQGPPEPISSPYQQLPPGPPAPPPQFQQGPSGFPPYQHGPAAPHQTPPGGLPNTGQSYLRLPAQVHAGAPLPRMYPTAQQNSQHHLHLGTQNALNMPRPVLPPPISASYPEVSQTQPRFRALPPPPPPQSQGQTFYRAAVNPLPQQRGLLHISPHQPLPPTTSFFTSAPLGSFVQPTGGDLRVPSTSSLPLPPPPPPPSFPPPNLPSPPTSTSTVLSSSKPVQNVSNLPCNLDSDGSKLSTSGSVGVAVAPNQANNLVTDNGSPNMRGENGCNMSYLVGDKLLLQEGLTMDLSSTPPKPTDENVIERIEALCHGIAKNGPDYEDMVHKNESGKPDYAFLYGGEPGTEAAIAHDFFQWMKKKSMFACKLDEQQGVSSLRPSGKESLEQACHLVAAASHLPDDSDMEMEDDITQIDDDQGMNQMLEGLKSQCDISDNMLNVEEKLHPPQMSTGCNASILPENTSAAGSSSLGEQGQEGITKVDQLAFEASVSEVNLVKLTVPTKQPIVTSSEKSNTSDQLAKGGCPFRLLQDYTSDDNSEKDIETGIGNMNAPFGASLENASSPHQTEKGFGPLSNMPYKVASSEVVEGTITTSIMNENEHADHKDVHKMSRNHVASVEVLQKENVMVGDSVESIMFSEEHREEEENLTLGSQHKVDKFGRLARNGGSDSDSDDSDYVGRHRRGRTRSRSQSRSPPDRRKRRSPRRTRRREKRSLSRSWSPRNRRSRSRSPRNRRSRSRSPRNHRSRSRSPRNRRSRSRSPRNRRSRTRSPYLRRADEFSAENKRRAKGQMQFCFDFRRGRCYRGVSCRFLHHDSGKSDESRWQKSKQQLEFPHNSRTNIRDEIKRISEKVADHEHGEVGGPEVKLYGNFVASRDRSTNLNIEDSVGGGILKQDDQSTEYHMIKYEESRDIPASVSETHLVEDMKEGPNLVTNENGQEAAVESHHLSTVNAVSVGDTDKLNSSGHASQKILISFKKPVDQKSLSRSLDPVSQNADCLPQQSGNSSISESSHKTSASSPNRLWERNAYQNTMELHNHSCHIGNPDTNQRQAASSMSHSSGESFPSYMLPDQQSYFALQPQSSLASLPPPPPPLKPLDSTITPGVSSHIRQSHLPLRNDFGSEIIPRPYPSELPAHSQSDGFQQRAYIPIQEANRPVIHTPLPVSKLPIQQLGAPSKSGDDGLMHPPMQNVFGSNSFAQGNTYPHAMPISQQFLGNKMQPFPGESLPPGGLSNSSSYIHPYPQQQQPPHSLHHPMADRIYNPAGKMNSSLKDPPDNKDVTSHHIDIGGSTTSTFPNQHAPTLDQPINFKYHSHVLQEKGTTYNNTHFSLGHAPVDGRRIGLQEVTSSPNSARAIGQNSSRSGGDQYDPLFDSIEPSTRLSRKFDHMQKLEVTGDSGILLGLSDSNKPLDMEEKAKDAGAVTSVASADNEEFGETADAEVGAVENGSPSHPAEVNMAAGEIEMDQIKSPGKSKKSKDSRSMKLFKVAIADFVKEVLKPSWQQGNMSKEAFKTIVKKTVDKVSGAMKNHQIPKSRAKIDHYIESSQRKLTKLVMVNSHFMLFFFFLMKFSQQREDGDVLSVLCILVRTNLSIRLHS</sequence>
<dbReference type="PANTHER" id="PTHR36886:SF7">
    <property type="entry name" value="EXPRESSED PROTEIN"/>
    <property type="match status" value="1"/>
</dbReference>
<feature type="region of interest" description="Disordered" evidence="2">
    <location>
        <begin position="1044"/>
        <end position="1073"/>
    </location>
</feature>
<dbReference type="GO" id="GO:0003723">
    <property type="term" value="F:RNA binding"/>
    <property type="evidence" value="ECO:0007669"/>
    <property type="project" value="InterPro"/>
</dbReference>
<dbReference type="Proteomes" id="UP000701853">
    <property type="component" value="Chromosome 4"/>
</dbReference>
<organism evidence="4 5">
    <name type="scientific">Gossypium anomalum</name>
    <dbReference type="NCBI Taxonomy" id="47600"/>
    <lineage>
        <taxon>Eukaryota</taxon>
        <taxon>Viridiplantae</taxon>
        <taxon>Streptophyta</taxon>
        <taxon>Embryophyta</taxon>
        <taxon>Tracheophyta</taxon>
        <taxon>Spermatophyta</taxon>
        <taxon>Magnoliopsida</taxon>
        <taxon>eudicotyledons</taxon>
        <taxon>Gunneridae</taxon>
        <taxon>Pentapetalae</taxon>
        <taxon>rosids</taxon>
        <taxon>malvids</taxon>
        <taxon>Malvales</taxon>
        <taxon>Malvaceae</taxon>
        <taxon>Malvoideae</taxon>
        <taxon>Gossypium</taxon>
    </lineage>
</organism>
<feature type="compositionally biased region" description="Pro residues" evidence="2">
    <location>
        <begin position="201"/>
        <end position="220"/>
    </location>
</feature>
<gene>
    <name evidence="4" type="ORF">CXB51_007925</name>
</gene>
<evidence type="ECO:0000313" key="4">
    <source>
        <dbReference type="EMBL" id="KAG8496678.1"/>
    </source>
</evidence>
<feature type="compositionally biased region" description="Polar residues" evidence="2">
    <location>
        <begin position="992"/>
        <end position="1009"/>
    </location>
</feature>
<dbReference type="PROSITE" id="PS50103">
    <property type="entry name" value="ZF_C3H1"/>
    <property type="match status" value="1"/>
</dbReference>
<feature type="region of interest" description="Disordered" evidence="2">
    <location>
        <begin position="670"/>
        <end position="794"/>
    </location>
</feature>
<dbReference type="Gene3D" id="1.10.10.790">
    <property type="entry name" value="Surp module"/>
    <property type="match status" value="1"/>
</dbReference>
<feature type="compositionally biased region" description="Low complexity" evidence="2">
    <location>
        <begin position="221"/>
        <end position="232"/>
    </location>
</feature>
<keyword evidence="1" id="KW-0862">Zinc</keyword>
<feature type="region of interest" description="Disordered" evidence="2">
    <location>
        <begin position="180"/>
        <end position="234"/>
    </location>
</feature>
<evidence type="ECO:0000256" key="2">
    <source>
        <dbReference type="SAM" id="MobiDB-lite"/>
    </source>
</evidence>
<dbReference type="GO" id="GO:0008270">
    <property type="term" value="F:zinc ion binding"/>
    <property type="evidence" value="ECO:0007669"/>
    <property type="project" value="UniProtKB-KW"/>
</dbReference>
<feature type="domain" description="C3H1-type" evidence="3">
    <location>
        <begin position="797"/>
        <end position="824"/>
    </location>
</feature>
<feature type="zinc finger region" description="C3H1-type" evidence="1">
    <location>
        <begin position="797"/>
        <end position="824"/>
    </location>
</feature>
<feature type="region of interest" description="Disordered" evidence="2">
    <location>
        <begin position="1088"/>
        <end position="1112"/>
    </location>
</feature>
<accession>A0A8J5Z8C5</accession>
<feature type="compositionally biased region" description="Low complexity" evidence="2">
    <location>
        <begin position="1061"/>
        <end position="1073"/>
    </location>
</feature>
<evidence type="ECO:0000259" key="3">
    <source>
        <dbReference type="PROSITE" id="PS50103"/>
    </source>
</evidence>
<dbReference type="Pfam" id="PF23030">
    <property type="entry name" value="SCAF11-like_C"/>
    <property type="match status" value="1"/>
</dbReference>
<dbReference type="OrthoDB" id="21470at2759"/>
<name>A0A8J5Z8C5_9ROSI</name>
<feature type="compositionally biased region" description="Polar residues" evidence="2">
    <location>
        <begin position="1351"/>
        <end position="1369"/>
    </location>
</feature>
<dbReference type="SUPFAM" id="SSF109905">
    <property type="entry name" value="Surp module (SWAP domain)"/>
    <property type="match status" value="1"/>
</dbReference>
<dbReference type="InterPro" id="IPR057031">
    <property type="entry name" value="SFR19-like_C"/>
</dbReference>
<keyword evidence="1" id="KW-0479">Metal-binding</keyword>
<feature type="compositionally biased region" description="Basic residues" evidence="2">
    <location>
        <begin position="689"/>
        <end position="699"/>
    </location>
</feature>
<keyword evidence="5" id="KW-1185">Reference proteome</keyword>
<feature type="compositionally biased region" description="Pro residues" evidence="2">
    <location>
        <begin position="12"/>
        <end position="36"/>
    </location>
</feature>
<reference evidence="4 5" key="1">
    <citation type="journal article" date="2021" name="bioRxiv">
        <title>The Gossypium anomalum genome as a resource for cotton improvement and evolutionary analysis of hybrid incompatibility.</title>
        <authorList>
            <person name="Grover C.E."/>
            <person name="Yuan D."/>
            <person name="Arick M.A."/>
            <person name="Miller E.R."/>
            <person name="Hu G."/>
            <person name="Peterson D.G."/>
            <person name="Wendel J.F."/>
            <person name="Udall J.A."/>
        </authorList>
    </citation>
    <scope>NUCLEOTIDE SEQUENCE [LARGE SCALE GENOMIC DNA]</scope>
    <source>
        <strain evidence="4">JFW-Udall</strain>
        <tissue evidence="4">Leaf</tissue>
    </source>
</reference>
<feature type="region of interest" description="Disordered" evidence="2">
    <location>
        <begin position="1"/>
        <end position="68"/>
    </location>
</feature>
<feature type="compositionally biased region" description="Low complexity" evidence="2">
    <location>
        <begin position="1240"/>
        <end position="1256"/>
    </location>
</feature>
<comment type="caution">
    <text evidence="4">The sequence shown here is derived from an EMBL/GenBank/DDBJ whole genome shotgun (WGS) entry which is preliminary data.</text>
</comment>
<dbReference type="InterPro" id="IPR035967">
    <property type="entry name" value="SWAP/Surp_sf"/>
</dbReference>
<keyword evidence="1" id="KW-0863">Zinc-finger</keyword>